<evidence type="ECO:0000313" key="3">
    <source>
        <dbReference type="Proteomes" id="UP000593571"/>
    </source>
</evidence>
<feature type="transmembrane region" description="Helical" evidence="1">
    <location>
        <begin position="83"/>
        <end position="102"/>
    </location>
</feature>
<organism evidence="2 3">
    <name type="scientific">Rousettus aegyptiacus</name>
    <name type="common">Egyptian fruit bat</name>
    <name type="synonym">Pteropus aegyptiacus</name>
    <dbReference type="NCBI Taxonomy" id="9407"/>
    <lineage>
        <taxon>Eukaryota</taxon>
        <taxon>Metazoa</taxon>
        <taxon>Chordata</taxon>
        <taxon>Craniata</taxon>
        <taxon>Vertebrata</taxon>
        <taxon>Euteleostomi</taxon>
        <taxon>Mammalia</taxon>
        <taxon>Eutheria</taxon>
        <taxon>Laurasiatheria</taxon>
        <taxon>Chiroptera</taxon>
        <taxon>Yinpterochiroptera</taxon>
        <taxon>Pteropodoidea</taxon>
        <taxon>Pteropodidae</taxon>
        <taxon>Rousettinae</taxon>
        <taxon>Rousettus</taxon>
    </lineage>
</organism>
<keyword evidence="1" id="KW-1133">Transmembrane helix</keyword>
<accession>A0A7J8D6B2</accession>
<keyword evidence="1" id="KW-0472">Membrane</keyword>
<dbReference type="AlphaFoldDB" id="A0A7J8D6B2"/>
<name>A0A7J8D6B2_ROUAE</name>
<dbReference type="EMBL" id="JACASE010000013">
    <property type="protein sequence ID" value="KAF6418701.1"/>
    <property type="molecule type" value="Genomic_DNA"/>
</dbReference>
<protein>
    <submittedName>
        <fullName evidence="2">Uncharacterized protein</fullName>
    </submittedName>
</protein>
<keyword evidence="3" id="KW-1185">Reference proteome</keyword>
<feature type="transmembrane region" description="Helical" evidence="1">
    <location>
        <begin position="114"/>
        <end position="140"/>
    </location>
</feature>
<proteinExistence type="predicted"/>
<sequence length="156" mass="18212">MTCRGPVRSVLTYLRVNVRVLGLLYRTHYVRGKHFKVATQHLKKAYLARLPIFPLLLTRTNRTKNQKRGLQKPNKGSNILIQMFRLSGFINTSINFLHLLIFDITEHYILNHPFVSFLPSAITIPSETVVIFMLFSLILIKYPFFSKNPLLFFFSL</sequence>
<comment type="caution">
    <text evidence="2">The sequence shown here is derived from an EMBL/GenBank/DDBJ whole genome shotgun (WGS) entry which is preliminary data.</text>
</comment>
<dbReference type="Proteomes" id="UP000593571">
    <property type="component" value="Unassembled WGS sequence"/>
</dbReference>
<keyword evidence="1" id="KW-0812">Transmembrane</keyword>
<evidence type="ECO:0000313" key="2">
    <source>
        <dbReference type="EMBL" id="KAF6418701.1"/>
    </source>
</evidence>
<evidence type="ECO:0000256" key="1">
    <source>
        <dbReference type="SAM" id="Phobius"/>
    </source>
</evidence>
<reference evidence="2 3" key="1">
    <citation type="journal article" date="2020" name="Nature">
        <title>Six reference-quality genomes reveal evolution of bat adaptations.</title>
        <authorList>
            <person name="Jebb D."/>
            <person name="Huang Z."/>
            <person name="Pippel M."/>
            <person name="Hughes G.M."/>
            <person name="Lavrichenko K."/>
            <person name="Devanna P."/>
            <person name="Winkler S."/>
            <person name="Jermiin L.S."/>
            <person name="Skirmuntt E.C."/>
            <person name="Katzourakis A."/>
            <person name="Burkitt-Gray L."/>
            <person name="Ray D.A."/>
            <person name="Sullivan K.A.M."/>
            <person name="Roscito J.G."/>
            <person name="Kirilenko B.M."/>
            <person name="Davalos L.M."/>
            <person name="Corthals A.P."/>
            <person name="Power M.L."/>
            <person name="Jones G."/>
            <person name="Ransome R.D."/>
            <person name="Dechmann D.K.N."/>
            <person name="Locatelli A.G."/>
            <person name="Puechmaille S.J."/>
            <person name="Fedrigo O."/>
            <person name="Jarvis E.D."/>
            <person name="Hiller M."/>
            <person name="Vernes S.C."/>
            <person name="Myers E.W."/>
            <person name="Teeling E.C."/>
        </authorList>
    </citation>
    <scope>NUCLEOTIDE SEQUENCE [LARGE SCALE GENOMIC DNA]</scope>
    <source>
        <strain evidence="2">MRouAeg1</strain>
        <tissue evidence="2">Muscle</tissue>
    </source>
</reference>
<gene>
    <name evidence="2" type="ORF">HJG63_008739</name>
</gene>